<dbReference type="EMBL" id="CP036265">
    <property type="protein sequence ID" value="QDT16761.1"/>
    <property type="molecule type" value="Genomic_DNA"/>
</dbReference>
<reference evidence="1 2" key="1">
    <citation type="submission" date="2019-02" db="EMBL/GenBank/DDBJ databases">
        <title>Deep-cultivation of Planctomycetes and their phenomic and genomic characterization uncovers novel biology.</title>
        <authorList>
            <person name="Wiegand S."/>
            <person name="Jogler M."/>
            <person name="Boedeker C."/>
            <person name="Pinto D."/>
            <person name="Vollmers J."/>
            <person name="Rivas-Marin E."/>
            <person name="Kohn T."/>
            <person name="Peeters S.H."/>
            <person name="Heuer A."/>
            <person name="Rast P."/>
            <person name="Oberbeckmann S."/>
            <person name="Bunk B."/>
            <person name="Jeske O."/>
            <person name="Meyerdierks A."/>
            <person name="Storesund J.E."/>
            <person name="Kallscheuer N."/>
            <person name="Luecker S."/>
            <person name="Lage O.M."/>
            <person name="Pohl T."/>
            <person name="Merkel B.J."/>
            <person name="Hornburger P."/>
            <person name="Mueller R.-W."/>
            <person name="Bruemmer F."/>
            <person name="Labrenz M."/>
            <person name="Spormann A.M."/>
            <person name="Op den Camp H."/>
            <person name="Overmann J."/>
            <person name="Amann R."/>
            <person name="Jetten M.S.M."/>
            <person name="Mascher T."/>
            <person name="Medema M.H."/>
            <person name="Devos D.P."/>
            <person name="Kaster A.-K."/>
            <person name="Ovreas L."/>
            <person name="Rohde M."/>
            <person name="Galperin M.Y."/>
            <person name="Jogler C."/>
        </authorList>
    </citation>
    <scope>NUCLEOTIDE SEQUENCE [LARGE SCALE GENOMIC DNA]</scope>
    <source>
        <strain evidence="1 2">CA12</strain>
    </source>
</reference>
<dbReference type="RefSeq" id="WP_145359695.1">
    <property type="nucleotide sequence ID" value="NZ_CP036265.1"/>
</dbReference>
<sequence>MHLRLIAFTVGRSVLPVQTTVFLLKSVAVSGFELELLEPGRARQVEQEHVLLNLATALPLLLATAERQHLLSLDHGKSGWCRGGGLLRTALRRRYSIRLLAMAGPNRQVGHSCGNRESGLGDLVRLTLLGVPLREQTLGNW</sequence>
<evidence type="ECO:0000313" key="1">
    <source>
        <dbReference type="EMBL" id="QDT16761.1"/>
    </source>
</evidence>
<dbReference type="Proteomes" id="UP000318741">
    <property type="component" value="Chromosome"/>
</dbReference>
<accession>A0A517PBM3</accession>
<protein>
    <submittedName>
        <fullName evidence="1">Uncharacterized protein</fullName>
    </submittedName>
</protein>
<dbReference type="AlphaFoldDB" id="A0A517PBM3"/>
<dbReference type="KEGG" id="acaf:CA12_28680"/>
<proteinExistence type="predicted"/>
<dbReference type="OrthoDB" id="9730956at2"/>
<keyword evidence="2" id="KW-1185">Reference proteome</keyword>
<name>A0A517PBM3_9PLAN</name>
<gene>
    <name evidence="1" type="ORF">CA12_28680</name>
</gene>
<evidence type="ECO:0000313" key="2">
    <source>
        <dbReference type="Proteomes" id="UP000318741"/>
    </source>
</evidence>
<organism evidence="1 2">
    <name type="scientific">Alienimonas californiensis</name>
    <dbReference type="NCBI Taxonomy" id="2527989"/>
    <lineage>
        <taxon>Bacteria</taxon>
        <taxon>Pseudomonadati</taxon>
        <taxon>Planctomycetota</taxon>
        <taxon>Planctomycetia</taxon>
        <taxon>Planctomycetales</taxon>
        <taxon>Planctomycetaceae</taxon>
        <taxon>Alienimonas</taxon>
    </lineage>
</organism>